<reference evidence="11 12" key="1">
    <citation type="journal article" date="2021" name="bioRxiv">
        <title>The Gossypium anomalum genome as a resource for cotton improvement and evolutionary analysis of hybrid incompatibility.</title>
        <authorList>
            <person name="Grover C.E."/>
            <person name="Yuan D."/>
            <person name="Arick M.A."/>
            <person name="Miller E.R."/>
            <person name="Hu G."/>
            <person name="Peterson D.G."/>
            <person name="Wendel J.F."/>
            <person name="Udall J.A."/>
        </authorList>
    </citation>
    <scope>NUCLEOTIDE SEQUENCE [LARGE SCALE GENOMIC DNA]</scope>
    <source>
        <strain evidence="11">JFW-Udall</strain>
        <tissue evidence="11">Leaf</tissue>
    </source>
</reference>
<dbReference type="InterPro" id="IPR018202">
    <property type="entry name" value="Ser_caboxypep_ser_AS"/>
</dbReference>
<dbReference type="GO" id="GO:0005576">
    <property type="term" value="C:extracellular region"/>
    <property type="evidence" value="ECO:0007669"/>
    <property type="project" value="UniProtKB-SubCell"/>
</dbReference>
<dbReference type="GO" id="GO:0004185">
    <property type="term" value="F:serine-type carboxypeptidase activity"/>
    <property type="evidence" value="ECO:0007669"/>
    <property type="project" value="UniProtKB-UniRule"/>
</dbReference>
<dbReference type="FunFam" id="3.40.50.11320:FF:000002">
    <property type="entry name" value="Carboxypeptidase"/>
    <property type="match status" value="1"/>
</dbReference>
<keyword evidence="6 10" id="KW-0732">Signal</keyword>
<dbReference type="Proteomes" id="UP000701853">
    <property type="component" value="Chromosome 7"/>
</dbReference>
<evidence type="ECO:0000256" key="5">
    <source>
        <dbReference type="ARBA" id="ARBA00022670"/>
    </source>
</evidence>
<dbReference type="PANTHER" id="PTHR11802:SF473">
    <property type="entry name" value="CARBOXYPEPTIDASE"/>
    <property type="match status" value="1"/>
</dbReference>
<accession>A0A8J5Z071</accession>
<dbReference type="InterPro" id="IPR001563">
    <property type="entry name" value="Peptidase_S10"/>
</dbReference>
<keyword evidence="8" id="KW-1015">Disulfide bond</keyword>
<dbReference type="GO" id="GO:0005773">
    <property type="term" value="C:vacuole"/>
    <property type="evidence" value="ECO:0007669"/>
    <property type="project" value="TreeGrafter"/>
</dbReference>
<sequence>MKRVAFTWMLLSMCLLGHLIIYGEANEAEVLDNFLKSRLSKKPSPVVHSWAWLNEKTGNYPNYIQPQDGSMETDKIGALPGQPNGVDFNHYSGYVTVDSKAGRALFYYFVESPDNSSTNPLVLWLNGVANIIFLESPAGVGFSYSNTSSDYQHTGDKNTAKDAYAFLVNWLERFPQYKTRDFYITGESYAGHYVPQLAYTIFLNNKNANQTLINLKGIAVGNGWIDDRTNALGRFDYLWTHALNSDETNKGIHTYCHYINGKDPKECGNFISKAYNEFGDINRYNIYAPLCQQDSSSIETSFGSVSNFDPCSKHYLYSYLNRAEVQTALHTKVSKWDLCRLYPSSCSFVHELFSYPYATSEVQYLQLIKMGKCCSGDVDAVVPITSTRYAINKLKLPVKTAWRPWSINDEVGGYVEEYEGLTLVTVRDAGHFVPSYQPARALTMISSFLQGVLPPP</sequence>
<dbReference type="EC" id="3.4.16.-" evidence="10"/>
<evidence type="ECO:0000256" key="7">
    <source>
        <dbReference type="ARBA" id="ARBA00022801"/>
    </source>
</evidence>
<dbReference type="InterPro" id="IPR033124">
    <property type="entry name" value="Ser_caboxypep_his_AS"/>
</dbReference>
<evidence type="ECO:0000256" key="8">
    <source>
        <dbReference type="ARBA" id="ARBA00023157"/>
    </source>
</evidence>
<dbReference type="PANTHER" id="PTHR11802">
    <property type="entry name" value="SERINE PROTEASE FAMILY S10 SERINE CARBOXYPEPTIDASE"/>
    <property type="match status" value="1"/>
</dbReference>
<dbReference type="Gene3D" id="3.40.50.11320">
    <property type="match status" value="1"/>
</dbReference>
<dbReference type="Gene3D" id="6.10.250.940">
    <property type="match status" value="1"/>
</dbReference>
<dbReference type="PRINTS" id="PR00724">
    <property type="entry name" value="CRBOXYPTASEC"/>
</dbReference>
<gene>
    <name evidence="11" type="ORF">CXB51_016724</name>
</gene>
<keyword evidence="5 10" id="KW-0645">Protease</keyword>
<keyword evidence="3" id="KW-0964">Secreted</keyword>
<dbReference type="InterPro" id="IPR029058">
    <property type="entry name" value="AB_hydrolase_fold"/>
</dbReference>
<comment type="subcellular location">
    <subcellularLocation>
        <location evidence="1">Secreted</location>
    </subcellularLocation>
</comment>
<evidence type="ECO:0000256" key="3">
    <source>
        <dbReference type="ARBA" id="ARBA00022525"/>
    </source>
</evidence>
<keyword evidence="4 10" id="KW-0121">Carboxypeptidase</keyword>
<name>A0A8J5Z071_9ROSI</name>
<keyword evidence="7 10" id="KW-0378">Hydrolase</keyword>
<evidence type="ECO:0000313" key="11">
    <source>
        <dbReference type="EMBL" id="KAG8488671.1"/>
    </source>
</evidence>
<dbReference type="OrthoDB" id="443318at2759"/>
<keyword evidence="12" id="KW-1185">Reference proteome</keyword>
<evidence type="ECO:0000256" key="9">
    <source>
        <dbReference type="ARBA" id="ARBA00023180"/>
    </source>
</evidence>
<comment type="caution">
    <text evidence="11">The sequence shown here is derived from an EMBL/GenBank/DDBJ whole genome shotgun (WGS) entry which is preliminary data.</text>
</comment>
<dbReference type="GO" id="GO:0006508">
    <property type="term" value="P:proteolysis"/>
    <property type="evidence" value="ECO:0007669"/>
    <property type="project" value="UniProtKB-KW"/>
</dbReference>
<proteinExistence type="inferred from homology"/>
<comment type="similarity">
    <text evidence="2 10">Belongs to the peptidase S10 family.</text>
</comment>
<evidence type="ECO:0000256" key="6">
    <source>
        <dbReference type="ARBA" id="ARBA00022729"/>
    </source>
</evidence>
<evidence type="ECO:0000256" key="2">
    <source>
        <dbReference type="ARBA" id="ARBA00009431"/>
    </source>
</evidence>
<feature type="signal peptide" evidence="10">
    <location>
        <begin position="1"/>
        <end position="25"/>
    </location>
</feature>
<evidence type="ECO:0000256" key="1">
    <source>
        <dbReference type="ARBA" id="ARBA00004613"/>
    </source>
</evidence>
<dbReference type="EMBL" id="JAHUZN010000007">
    <property type="protein sequence ID" value="KAG8488671.1"/>
    <property type="molecule type" value="Genomic_DNA"/>
</dbReference>
<organism evidence="11 12">
    <name type="scientific">Gossypium anomalum</name>
    <dbReference type="NCBI Taxonomy" id="47600"/>
    <lineage>
        <taxon>Eukaryota</taxon>
        <taxon>Viridiplantae</taxon>
        <taxon>Streptophyta</taxon>
        <taxon>Embryophyta</taxon>
        <taxon>Tracheophyta</taxon>
        <taxon>Spermatophyta</taxon>
        <taxon>Magnoliopsida</taxon>
        <taxon>eudicotyledons</taxon>
        <taxon>Gunneridae</taxon>
        <taxon>Pentapetalae</taxon>
        <taxon>rosids</taxon>
        <taxon>malvids</taxon>
        <taxon>Malvales</taxon>
        <taxon>Malvaceae</taxon>
        <taxon>Malvoideae</taxon>
        <taxon>Gossypium</taxon>
    </lineage>
</organism>
<dbReference type="SUPFAM" id="SSF53474">
    <property type="entry name" value="alpha/beta-Hydrolases"/>
    <property type="match status" value="1"/>
</dbReference>
<evidence type="ECO:0000256" key="10">
    <source>
        <dbReference type="RuleBase" id="RU361156"/>
    </source>
</evidence>
<evidence type="ECO:0000313" key="12">
    <source>
        <dbReference type="Proteomes" id="UP000701853"/>
    </source>
</evidence>
<dbReference type="Pfam" id="PF00450">
    <property type="entry name" value="Peptidase_S10"/>
    <property type="match status" value="2"/>
</dbReference>
<protein>
    <recommendedName>
        <fullName evidence="10">Carboxypeptidase</fullName>
        <ecNumber evidence="10">3.4.16.-</ecNumber>
    </recommendedName>
</protein>
<dbReference type="PROSITE" id="PS00131">
    <property type="entry name" value="CARBOXYPEPT_SER_SER"/>
    <property type="match status" value="1"/>
</dbReference>
<dbReference type="AlphaFoldDB" id="A0A8J5Z071"/>
<dbReference type="Gene3D" id="3.40.50.1820">
    <property type="entry name" value="alpha/beta hydrolase"/>
    <property type="match status" value="2"/>
</dbReference>
<keyword evidence="9" id="KW-0325">Glycoprotein</keyword>
<dbReference type="PROSITE" id="PS00560">
    <property type="entry name" value="CARBOXYPEPT_SER_HIS"/>
    <property type="match status" value="1"/>
</dbReference>
<dbReference type="FunFam" id="3.40.50.1820:FF:000409">
    <property type="entry name" value="Carboxypeptidase"/>
    <property type="match status" value="1"/>
</dbReference>
<feature type="chain" id="PRO_5035340906" description="Carboxypeptidase" evidence="10">
    <location>
        <begin position="26"/>
        <end position="456"/>
    </location>
</feature>
<evidence type="ECO:0000256" key="4">
    <source>
        <dbReference type="ARBA" id="ARBA00022645"/>
    </source>
</evidence>